<proteinExistence type="predicted"/>
<keyword evidence="4" id="KW-1185">Reference proteome</keyword>
<feature type="compositionally biased region" description="Polar residues" evidence="1">
    <location>
        <begin position="32"/>
        <end position="47"/>
    </location>
</feature>
<gene>
    <name evidence="3" type="ORF">FYK55_23435</name>
</gene>
<dbReference type="AlphaFoldDB" id="A0A5M6CXD1"/>
<dbReference type="Pfam" id="PF09699">
    <property type="entry name" value="Paired_CXXCH_1"/>
    <property type="match status" value="1"/>
</dbReference>
<dbReference type="Gene3D" id="1.10.1130.10">
    <property type="entry name" value="Flavocytochrome C3, Chain A"/>
    <property type="match status" value="1"/>
</dbReference>
<evidence type="ECO:0000313" key="4">
    <source>
        <dbReference type="Proteomes" id="UP000324479"/>
    </source>
</evidence>
<protein>
    <recommendedName>
        <fullName evidence="2">Doubled CXXCH motif domain-containing protein</fullName>
    </recommendedName>
</protein>
<evidence type="ECO:0000259" key="2">
    <source>
        <dbReference type="Pfam" id="PF09699"/>
    </source>
</evidence>
<feature type="domain" description="Doubled CXXCH motif" evidence="2">
    <location>
        <begin position="173"/>
        <end position="211"/>
    </location>
</feature>
<dbReference type="Proteomes" id="UP000324479">
    <property type="component" value="Unassembled WGS sequence"/>
</dbReference>
<evidence type="ECO:0000313" key="3">
    <source>
        <dbReference type="EMBL" id="KAA5539753.1"/>
    </source>
</evidence>
<organism evidence="3 4">
    <name type="scientific">Roseiconus nitratireducens</name>
    <dbReference type="NCBI Taxonomy" id="2605748"/>
    <lineage>
        <taxon>Bacteria</taxon>
        <taxon>Pseudomonadati</taxon>
        <taxon>Planctomycetota</taxon>
        <taxon>Planctomycetia</taxon>
        <taxon>Pirellulales</taxon>
        <taxon>Pirellulaceae</taxon>
        <taxon>Roseiconus</taxon>
    </lineage>
</organism>
<reference evidence="3 4" key="1">
    <citation type="submission" date="2019-08" db="EMBL/GenBank/DDBJ databases">
        <authorList>
            <person name="Dhanesh K."/>
            <person name="Kumar G."/>
            <person name="Sasikala C."/>
            <person name="Venkata Ramana C."/>
        </authorList>
    </citation>
    <scope>NUCLEOTIDE SEQUENCE [LARGE SCALE GENOMIC DNA]</scope>
    <source>
        <strain evidence="3 4">JC645</strain>
    </source>
</reference>
<dbReference type="EMBL" id="VWOX01000017">
    <property type="protein sequence ID" value="KAA5539753.1"/>
    <property type="molecule type" value="Genomic_DNA"/>
</dbReference>
<feature type="region of interest" description="Disordered" evidence="1">
    <location>
        <begin position="260"/>
        <end position="281"/>
    </location>
</feature>
<evidence type="ECO:0000256" key="1">
    <source>
        <dbReference type="SAM" id="MobiDB-lite"/>
    </source>
</evidence>
<dbReference type="RefSeq" id="WP_150079063.1">
    <property type="nucleotide sequence ID" value="NZ_VWOX01000017.1"/>
</dbReference>
<dbReference type="SUPFAM" id="SSF48695">
    <property type="entry name" value="Multiheme cytochromes"/>
    <property type="match status" value="1"/>
</dbReference>
<feature type="compositionally biased region" description="Gly residues" evidence="1">
    <location>
        <begin position="57"/>
        <end position="103"/>
    </location>
</feature>
<name>A0A5M6CXD1_9BACT</name>
<sequence length="281" mass="29246">MSRIAFLFFAGFVCVILVVSVIEVPRSESRSLLHSSPRNASQVSPTLRTELRSEGSGSEGSGSEGSGSEGSGSEGSGSEGSGSEGSGSEGSGSEGSGGGGSPGASGDETYRVVVRQPDGPPRIEMDGVDPQGRTGSVACSTCHAVRKANLQNVSADTLDEFHQGMVFSHGKIACYACHHPEASDELRLADGTSVAYEDVMDLCSQCHGPQATAFAHGAHGGMNGYWDLTRGPQLKNNCIDCHDPHSPAFPKMIVGFKPKDRFAGTDHGAPERQGVDIHDHD</sequence>
<dbReference type="InterPro" id="IPR010177">
    <property type="entry name" value="Paired_CXXCH_1"/>
</dbReference>
<accession>A0A5M6CXD1</accession>
<feature type="region of interest" description="Disordered" evidence="1">
    <location>
        <begin position="28"/>
        <end position="108"/>
    </location>
</feature>
<comment type="caution">
    <text evidence="3">The sequence shown here is derived from an EMBL/GenBank/DDBJ whole genome shotgun (WGS) entry which is preliminary data.</text>
</comment>
<dbReference type="InterPro" id="IPR036280">
    <property type="entry name" value="Multihaem_cyt_sf"/>
</dbReference>